<comment type="similarity">
    <text evidence="4">Belongs to the fabD family.</text>
</comment>
<gene>
    <name evidence="7" type="primary">fabD</name>
    <name evidence="7" type="ORF">SMD11_1596</name>
</gene>
<name>A0A1Z2KYX1_9ACTN</name>
<dbReference type="InterPro" id="IPR001227">
    <property type="entry name" value="Ac_transferase_dom_sf"/>
</dbReference>
<dbReference type="InterPro" id="IPR014043">
    <property type="entry name" value="Acyl_transferase_dom"/>
</dbReference>
<dbReference type="KEGG" id="salj:SMD11_1596"/>
<dbReference type="InterPro" id="IPR004410">
    <property type="entry name" value="Malonyl_CoA-ACP_transAc_FabD"/>
</dbReference>
<evidence type="ECO:0000256" key="2">
    <source>
        <dbReference type="ARBA" id="ARBA00023315"/>
    </source>
</evidence>
<dbReference type="NCBIfam" id="TIGR00128">
    <property type="entry name" value="fabD"/>
    <property type="match status" value="1"/>
</dbReference>
<dbReference type="Gene3D" id="3.40.366.10">
    <property type="entry name" value="Malonyl-Coenzyme A Acyl Carrier Protein, domain 2"/>
    <property type="match status" value="1"/>
</dbReference>
<dbReference type="InterPro" id="IPR024925">
    <property type="entry name" value="Malonyl_CoA-ACP_transAc"/>
</dbReference>
<evidence type="ECO:0000313" key="8">
    <source>
        <dbReference type="Proteomes" id="UP000195755"/>
    </source>
</evidence>
<evidence type="ECO:0000256" key="3">
    <source>
        <dbReference type="ARBA" id="ARBA00048462"/>
    </source>
</evidence>
<dbReference type="InterPro" id="IPR016035">
    <property type="entry name" value="Acyl_Trfase/lysoPLipase"/>
</dbReference>
<protein>
    <recommendedName>
        <fullName evidence="4">Malonyl CoA-acyl carrier protein transacylase</fullName>
        <ecNumber evidence="4">2.3.1.39</ecNumber>
    </recommendedName>
</protein>
<keyword evidence="1 4" id="KW-0808">Transferase</keyword>
<dbReference type="Pfam" id="PF00698">
    <property type="entry name" value="Acyl_transf_1"/>
    <property type="match status" value="1"/>
</dbReference>
<evidence type="ECO:0000313" key="7">
    <source>
        <dbReference type="EMBL" id="ARZ67257.1"/>
    </source>
</evidence>
<organism evidence="7 8">
    <name type="scientific">Streptomyces albireticuli</name>
    <dbReference type="NCBI Taxonomy" id="1940"/>
    <lineage>
        <taxon>Bacteria</taxon>
        <taxon>Bacillati</taxon>
        <taxon>Actinomycetota</taxon>
        <taxon>Actinomycetes</taxon>
        <taxon>Kitasatosporales</taxon>
        <taxon>Streptomycetaceae</taxon>
        <taxon>Streptomyces</taxon>
    </lineage>
</organism>
<evidence type="ECO:0000259" key="6">
    <source>
        <dbReference type="SMART" id="SM00827"/>
    </source>
</evidence>
<dbReference type="PIRSF" id="PIRSF000446">
    <property type="entry name" value="Mct"/>
    <property type="match status" value="1"/>
</dbReference>
<dbReference type="FunFam" id="3.30.70.250:FF:000001">
    <property type="entry name" value="Malonyl CoA-acyl carrier protein transacylase"/>
    <property type="match status" value="1"/>
</dbReference>
<dbReference type="EMBL" id="CP021744">
    <property type="protein sequence ID" value="ARZ67257.1"/>
    <property type="molecule type" value="Genomic_DNA"/>
</dbReference>
<dbReference type="EC" id="2.3.1.39" evidence="4"/>
<evidence type="ECO:0000256" key="5">
    <source>
        <dbReference type="PIRSR" id="PIRSR000446-1"/>
    </source>
</evidence>
<feature type="domain" description="Malonyl-CoA:ACP transacylase (MAT)" evidence="6">
    <location>
        <begin position="23"/>
        <end position="326"/>
    </location>
</feature>
<dbReference type="GO" id="GO:0006633">
    <property type="term" value="P:fatty acid biosynthetic process"/>
    <property type="evidence" value="ECO:0007669"/>
    <property type="project" value="TreeGrafter"/>
</dbReference>
<dbReference type="InterPro" id="IPR050858">
    <property type="entry name" value="Mal-CoA-ACP_Trans/PKS_FabD"/>
</dbReference>
<evidence type="ECO:0000256" key="4">
    <source>
        <dbReference type="PIRNR" id="PIRNR000446"/>
    </source>
</evidence>
<proteinExistence type="inferred from homology"/>
<feature type="active site" evidence="5">
    <location>
        <position position="218"/>
    </location>
</feature>
<dbReference type="InterPro" id="IPR016036">
    <property type="entry name" value="Malonyl_transacylase_ACP-bd"/>
</dbReference>
<dbReference type="RefSeq" id="WP_234366368.1">
    <property type="nucleotide sequence ID" value="NZ_CP021744.1"/>
</dbReference>
<dbReference type="Gene3D" id="3.30.70.250">
    <property type="entry name" value="Malonyl-CoA ACP transacylase, ACP-binding"/>
    <property type="match status" value="1"/>
</dbReference>
<feature type="active site" evidence="5">
    <location>
        <position position="109"/>
    </location>
</feature>
<reference evidence="7 8" key="1">
    <citation type="submission" date="2017-06" db="EMBL/GenBank/DDBJ databases">
        <title>Streptomyces albireticuli Genome sequencing and assembly.</title>
        <authorList>
            <person name="Wang Y."/>
            <person name="Du B."/>
            <person name="Ding Y."/>
            <person name="Liu H."/>
            <person name="Hou Q."/>
            <person name="Liu K."/>
            <person name="Yao L."/>
            <person name="Wang C."/>
        </authorList>
    </citation>
    <scope>NUCLEOTIDE SEQUENCE [LARGE SCALE GENOMIC DNA]</scope>
    <source>
        <strain evidence="7 8">MDJK11</strain>
    </source>
</reference>
<dbReference type="GO" id="GO:0005829">
    <property type="term" value="C:cytosol"/>
    <property type="evidence" value="ECO:0007669"/>
    <property type="project" value="TreeGrafter"/>
</dbReference>
<evidence type="ECO:0000256" key="1">
    <source>
        <dbReference type="ARBA" id="ARBA00022679"/>
    </source>
</evidence>
<accession>A0A1Z2KYX1</accession>
<dbReference type="GO" id="GO:0004314">
    <property type="term" value="F:[acyl-carrier-protein] S-malonyltransferase activity"/>
    <property type="evidence" value="ECO:0007669"/>
    <property type="project" value="UniProtKB-EC"/>
</dbReference>
<sequence length="329" mass="34607">MERDFRQAVAVANRVTSTAVLAMFPGQGSQRVAMAAHLVRQYPDTAGRMLRLADDVLGLPLTAMCTDGSATDLARTEITQPAILAVSLAVLEVLRSEGGFAPAAVAGHSLGEYTALVAAEVLTPQAALSLVRQRGRLMGRVGDRTSGSMAAIMGLTSAQVEEACLRGSVHGVVQVANYNEPAQTVVSGHPAAVEEAVRLARESGAERVVALNVGAPFHCSLMREIEEEFEHALGCALFGEPRTTVFSSVTGTPVRTAAQARMLLRRQLSGPVRWVEVLNAAEASGCAAFVEVGPGRVLSGFARRAVPGAMVRSTNDAQRISGLLRLLRG</sequence>
<dbReference type="Proteomes" id="UP000195755">
    <property type="component" value="Chromosome"/>
</dbReference>
<dbReference type="SUPFAM" id="SSF55048">
    <property type="entry name" value="Probable ACP-binding domain of malonyl-CoA ACP transacylase"/>
    <property type="match status" value="1"/>
</dbReference>
<dbReference type="PANTHER" id="PTHR42681:SF1">
    <property type="entry name" value="MALONYL-COA-ACYL CARRIER PROTEIN TRANSACYLASE, MITOCHONDRIAL"/>
    <property type="match status" value="1"/>
</dbReference>
<dbReference type="SUPFAM" id="SSF52151">
    <property type="entry name" value="FabD/lysophospholipase-like"/>
    <property type="match status" value="1"/>
</dbReference>
<keyword evidence="2 4" id="KW-0012">Acyltransferase</keyword>
<dbReference type="AlphaFoldDB" id="A0A1Z2KYX1"/>
<dbReference type="SMART" id="SM00827">
    <property type="entry name" value="PKS_AT"/>
    <property type="match status" value="1"/>
</dbReference>
<comment type="catalytic activity">
    <reaction evidence="3 4">
        <text>holo-[ACP] + malonyl-CoA = malonyl-[ACP] + CoA</text>
        <dbReference type="Rhea" id="RHEA:41792"/>
        <dbReference type="Rhea" id="RHEA-COMP:9623"/>
        <dbReference type="Rhea" id="RHEA-COMP:9685"/>
        <dbReference type="ChEBI" id="CHEBI:57287"/>
        <dbReference type="ChEBI" id="CHEBI:57384"/>
        <dbReference type="ChEBI" id="CHEBI:64479"/>
        <dbReference type="ChEBI" id="CHEBI:78449"/>
        <dbReference type="EC" id="2.3.1.39"/>
    </reaction>
</comment>
<dbReference type="PANTHER" id="PTHR42681">
    <property type="entry name" value="MALONYL-COA-ACYL CARRIER PROTEIN TRANSACYLASE, MITOCHONDRIAL"/>
    <property type="match status" value="1"/>
</dbReference>